<keyword evidence="1" id="KW-0732">Signal</keyword>
<evidence type="ECO:0000313" key="2">
    <source>
        <dbReference type="EMBL" id="EOA87457.1"/>
    </source>
</evidence>
<name>R0KHB1_EXST2</name>
<feature type="chain" id="PRO_5004354205" evidence="1">
    <location>
        <begin position="25"/>
        <end position="133"/>
    </location>
</feature>
<keyword evidence="3" id="KW-1185">Reference proteome</keyword>
<feature type="signal peptide" evidence="1">
    <location>
        <begin position="1"/>
        <end position="24"/>
    </location>
</feature>
<accession>R0KHB1</accession>
<dbReference type="HOGENOM" id="CLU_1907984_0_0_1"/>
<dbReference type="GeneID" id="19403574"/>
<reference evidence="2 3" key="2">
    <citation type="journal article" date="2013" name="PLoS Genet.">
        <title>Comparative genome structure, secondary metabolite, and effector coding capacity across Cochliobolus pathogens.</title>
        <authorList>
            <person name="Condon B.J."/>
            <person name="Leng Y."/>
            <person name="Wu D."/>
            <person name="Bushley K.E."/>
            <person name="Ohm R.A."/>
            <person name="Otillar R."/>
            <person name="Martin J."/>
            <person name="Schackwitz W."/>
            <person name="Grimwood J."/>
            <person name="MohdZainudin N."/>
            <person name="Xue C."/>
            <person name="Wang R."/>
            <person name="Manning V.A."/>
            <person name="Dhillon B."/>
            <person name="Tu Z.J."/>
            <person name="Steffenson B.J."/>
            <person name="Salamov A."/>
            <person name="Sun H."/>
            <person name="Lowry S."/>
            <person name="LaButti K."/>
            <person name="Han J."/>
            <person name="Copeland A."/>
            <person name="Lindquist E."/>
            <person name="Barry K."/>
            <person name="Schmutz J."/>
            <person name="Baker S.E."/>
            <person name="Ciuffetti L.M."/>
            <person name="Grigoriev I.V."/>
            <person name="Zhong S."/>
            <person name="Turgeon B.G."/>
        </authorList>
    </citation>
    <scope>NUCLEOTIDE SEQUENCE [LARGE SCALE GENOMIC DNA]</scope>
    <source>
        <strain evidence="3">28A</strain>
    </source>
</reference>
<gene>
    <name evidence="2" type="ORF">SETTUDRAFT_31713</name>
</gene>
<reference evidence="2 3" key="1">
    <citation type="journal article" date="2012" name="PLoS Pathog.">
        <title>Diverse lifestyles and strategies of plant pathogenesis encoded in the genomes of eighteen Dothideomycetes fungi.</title>
        <authorList>
            <person name="Ohm R.A."/>
            <person name="Feau N."/>
            <person name="Henrissat B."/>
            <person name="Schoch C.L."/>
            <person name="Horwitz B.A."/>
            <person name="Barry K.W."/>
            <person name="Condon B.J."/>
            <person name="Copeland A.C."/>
            <person name="Dhillon B."/>
            <person name="Glaser F."/>
            <person name="Hesse C.N."/>
            <person name="Kosti I."/>
            <person name="LaButti K."/>
            <person name="Lindquist E.A."/>
            <person name="Lucas S."/>
            <person name="Salamov A.A."/>
            <person name="Bradshaw R.E."/>
            <person name="Ciuffetti L."/>
            <person name="Hamelin R.C."/>
            <person name="Kema G.H.J."/>
            <person name="Lawrence C."/>
            <person name="Scott J.A."/>
            <person name="Spatafora J.W."/>
            <person name="Turgeon B.G."/>
            <person name="de Wit P.J.G.M."/>
            <person name="Zhong S."/>
            <person name="Goodwin S.B."/>
            <person name="Grigoriev I.V."/>
        </authorList>
    </citation>
    <scope>NUCLEOTIDE SEQUENCE [LARGE SCALE GENOMIC DNA]</scope>
    <source>
        <strain evidence="3">28A</strain>
    </source>
</reference>
<organism evidence="2 3">
    <name type="scientific">Exserohilum turcicum (strain 28A)</name>
    <name type="common">Northern leaf blight fungus</name>
    <name type="synonym">Setosphaeria turcica</name>
    <dbReference type="NCBI Taxonomy" id="671987"/>
    <lineage>
        <taxon>Eukaryota</taxon>
        <taxon>Fungi</taxon>
        <taxon>Dikarya</taxon>
        <taxon>Ascomycota</taxon>
        <taxon>Pezizomycotina</taxon>
        <taxon>Dothideomycetes</taxon>
        <taxon>Pleosporomycetidae</taxon>
        <taxon>Pleosporales</taxon>
        <taxon>Pleosporineae</taxon>
        <taxon>Pleosporaceae</taxon>
        <taxon>Exserohilum</taxon>
    </lineage>
</organism>
<dbReference type="RefSeq" id="XP_008025091.1">
    <property type="nucleotide sequence ID" value="XM_008026900.1"/>
</dbReference>
<sequence>MLGCHVSKFPPSLSLSLSLSLSCALRPPPQPQPATINPKHRLIHNLAAPSLRLTTALSHVCIHPHPGQSPSVLPQVGRQEIRIRIRPASTWHACKRDYVVVERPSIHSLAPWPSLPSGVVAQQQCGVAKAKRR</sequence>
<protein>
    <submittedName>
        <fullName evidence="2">Uncharacterized protein</fullName>
    </submittedName>
</protein>
<dbReference type="AlphaFoldDB" id="R0KHB1"/>
<proteinExistence type="predicted"/>
<evidence type="ECO:0000313" key="3">
    <source>
        <dbReference type="Proteomes" id="UP000016935"/>
    </source>
</evidence>
<evidence type="ECO:0000256" key="1">
    <source>
        <dbReference type="SAM" id="SignalP"/>
    </source>
</evidence>
<dbReference type="EMBL" id="KB908592">
    <property type="protein sequence ID" value="EOA87457.1"/>
    <property type="molecule type" value="Genomic_DNA"/>
</dbReference>
<dbReference type="Proteomes" id="UP000016935">
    <property type="component" value="Unassembled WGS sequence"/>
</dbReference>